<protein>
    <submittedName>
        <fullName evidence="1">Uncharacterized protein</fullName>
    </submittedName>
</protein>
<name>A0AAE0CEJ2_9CHLO</name>
<organism evidence="1 2">
    <name type="scientific">Cymbomonas tetramitiformis</name>
    <dbReference type="NCBI Taxonomy" id="36881"/>
    <lineage>
        <taxon>Eukaryota</taxon>
        <taxon>Viridiplantae</taxon>
        <taxon>Chlorophyta</taxon>
        <taxon>Pyramimonadophyceae</taxon>
        <taxon>Pyramimonadales</taxon>
        <taxon>Pyramimonadaceae</taxon>
        <taxon>Cymbomonas</taxon>
    </lineage>
</organism>
<accession>A0AAE0CEJ2</accession>
<keyword evidence="2" id="KW-1185">Reference proteome</keyword>
<proteinExistence type="predicted"/>
<gene>
    <name evidence="1" type="ORF">CYMTET_37119</name>
</gene>
<comment type="caution">
    <text evidence="1">The sequence shown here is derived from an EMBL/GenBank/DDBJ whole genome shotgun (WGS) entry which is preliminary data.</text>
</comment>
<reference evidence="1 2" key="1">
    <citation type="journal article" date="2015" name="Genome Biol. Evol.">
        <title>Comparative Genomics of a Bacterivorous Green Alga Reveals Evolutionary Causalities and Consequences of Phago-Mixotrophic Mode of Nutrition.</title>
        <authorList>
            <person name="Burns J.A."/>
            <person name="Paasch A."/>
            <person name="Narechania A."/>
            <person name="Kim E."/>
        </authorList>
    </citation>
    <scope>NUCLEOTIDE SEQUENCE [LARGE SCALE GENOMIC DNA]</scope>
    <source>
        <strain evidence="1 2">PLY_AMNH</strain>
    </source>
</reference>
<dbReference type="Proteomes" id="UP001190700">
    <property type="component" value="Unassembled WGS sequence"/>
</dbReference>
<dbReference type="AlphaFoldDB" id="A0AAE0CEJ2"/>
<sequence>MDTPPGRRSQNARDAVTLIQKLRKDSFGVQSAKTAATKVLWANDAPLFTGSEDAASDIFAQLVGELAQLSSLQSPAFTRLFDLSDVVVEVLSAANELLFSVLLLLTAPGFPARNWVEASGSDAPADGKRATLEVAFLPEDAVKRRFLAAMSGDAYGSLIDSFARADQRAAVF</sequence>
<evidence type="ECO:0000313" key="2">
    <source>
        <dbReference type="Proteomes" id="UP001190700"/>
    </source>
</evidence>
<dbReference type="EMBL" id="LGRX02024718">
    <property type="protein sequence ID" value="KAK3253637.1"/>
    <property type="molecule type" value="Genomic_DNA"/>
</dbReference>
<evidence type="ECO:0000313" key="1">
    <source>
        <dbReference type="EMBL" id="KAK3253637.1"/>
    </source>
</evidence>